<name>T1GNL5_MEGSC</name>
<reference evidence="1" key="2">
    <citation type="submission" date="2015-06" db="UniProtKB">
        <authorList>
            <consortium name="EnsemblMetazoa"/>
        </authorList>
    </citation>
    <scope>IDENTIFICATION</scope>
</reference>
<protein>
    <submittedName>
        <fullName evidence="1">Uncharacterized protein</fullName>
    </submittedName>
</protein>
<accession>T1GNL5</accession>
<dbReference type="Proteomes" id="UP000015102">
    <property type="component" value="Unassembled WGS sequence"/>
</dbReference>
<dbReference type="AlphaFoldDB" id="T1GNL5"/>
<evidence type="ECO:0000313" key="1">
    <source>
        <dbReference type="EnsemblMetazoa" id="MESCA005172-PA"/>
    </source>
</evidence>
<dbReference type="HOGENOM" id="CLU_2796868_0_0_1"/>
<keyword evidence="2" id="KW-1185">Reference proteome</keyword>
<sequence>MKSDPTLKEVGEEISKVRKTQKGELLLQLNEVGETSLQVSEKIDALGQQVEEKALSQRSEIEIKVSMK</sequence>
<reference evidence="2" key="1">
    <citation type="submission" date="2013-02" db="EMBL/GenBank/DDBJ databases">
        <authorList>
            <person name="Hughes D."/>
        </authorList>
    </citation>
    <scope>NUCLEOTIDE SEQUENCE</scope>
    <source>
        <strain>Durham</strain>
        <strain evidence="2">NC isolate 2 -- Noor lab</strain>
    </source>
</reference>
<dbReference type="EMBL" id="CAQQ02393848">
    <property type="status" value="NOT_ANNOTATED_CDS"/>
    <property type="molecule type" value="Genomic_DNA"/>
</dbReference>
<evidence type="ECO:0000313" key="2">
    <source>
        <dbReference type="Proteomes" id="UP000015102"/>
    </source>
</evidence>
<dbReference type="EnsemblMetazoa" id="MESCA005172-RA">
    <property type="protein sequence ID" value="MESCA005172-PA"/>
    <property type="gene ID" value="MESCA005172"/>
</dbReference>
<proteinExistence type="predicted"/>
<organism evidence="1 2">
    <name type="scientific">Megaselia scalaris</name>
    <name type="common">Humpbacked fly</name>
    <name type="synonym">Phora scalaris</name>
    <dbReference type="NCBI Taxonomy" id="36166"/>
    <lineage>
        <taxon>Eukaryota</taxon>
        <taxon>Metazoa</taxon>
        <taxon>Ecdysozoa</taxon>
        <taxon>Arthropoda</taxon>
        <taxon>Hexapoda</taxon>
        <taxon>Insecta</taxon>
        <taxon>Pterygota</taxon>
        <taxon>Neoptera</taxon>
        <taxon>Endopterygota</taxon>
        <taxon>Diptera</taxon>
        <taxon>Brachycera</taxon>
        <taxon>Muscomorpha</taxon>
        <taxon>Platypezoidea</taxon>
        <taxon>Phoridae</taxon>
        <taxon>Megaseliini</taxon>
        <taxon>Megaselia</taxon>
    </lineage>
</organism>